<comment type="caution">
    <text evidence="1">The sequence shown here is derived from an EMBL/GenBank/DDBJ whole genome shotgun (WGS) entry which is preliminary data.</text>
</comment>
<proteinExistence type="predicted"/>
<accession>A0AAE0ZDR2</accession>
<protein>
    <submittedName>
        <fullName evidence="1">Uncharacterized protein</fullName>
    </submittedName>
</protein>
<name>A0AAE0ZDR2_9GAST</name>
<reference evidence="1" key="1">
    <citation type="journal article" date="2023" name="G3 (Bethesda)">
        <title>A reference genome for the long-term kleptoplast-retaining sea slug Elysia crispata morphotype clarki.</title>
        <authorList>
            <person name="Eastman K.E."/>
            <person name="Pendleton A.L."/>
            <person name="Shaikh M.A."/>
            <person name="Suttiyut T."/>
            <person name="Ogas R."/>
            <person name="Tomko P."/>
            <person name="Gavelis G."/>
            <person name="Widhalm J.R."/>
            <person name="Wisecaver J.H."/>
        </authorList>
    </citation>
    <scope>NUCLEOTIDE SEQUENCE</scope>
    <source>
        <strain evidence="1">ECLA1</strain>
    </source>
</reference>
<evidence type="ECO:0000313" key="2">
    <source>
        <dbReference type="Proteomes" id="UP001283361"/>
    </source>
</evidence>
<organism evidence="1 2">
    <name type="scientific">Elysia crispata</name>
    <name type="common">lettuce slug</name>
    <dbReference type="NCBI Taxonomy" id="231223"/>
    <lineage>
        <taxon>Eukaryota</taxon>
        <taxon>Metazoa</taxon>
        <taxon>Spiralia</taxon>
        <taxon>Lophotrochozoa</taxon>
        <taxon>Mollusca</taxon>
        <taxon>Gastropoda</taxon>
        <taxon>Heterobranchia</taxon>
        <taxon>Euthyneura</taxon>
        <taxon>Panpulmonata</taxon>
        <taxon>Sacoglossa</taxon>
        <taxon>Placobranchoidea</taxon>
        <taxon>Plakobranchidae</taxon>
        <taxon>Elysia</taxon>
    </lineage>
</organism>
<sequence>MIVELVGCLEGFELEDLEQAKEGNDNTDPRHVVECGCHTEKNFSNEIILDNLIAYATQKNPLDLYLNGPVMARMSFISNLRRR</sequence>
<evidence type="ECO:0000313" key="1">
    <source>
        <dbReference type="EMBL" id="KAK3767046.1"/>
    </source>
</evidence>
<dbReference type="AlphaFoldDB" id="A0AAE0ZDR2"/>
<dbReference type="EMBL" id="JAWDGP010004172">
    <property type="protein sequence ID" value="KAK3767046.1"/>
    <property type="molecule type" value="Genomic_DNA"/>
</dbReference>
<gene>
    <name evidence="1" type="ORF">RRG08_054094</name>
</gene>
<dbReference type="Proteomes" id="UP001283361">
    <property type="component" value="Unassembled WGS sequence"/>
</dbReference>
<keyword evidence="2" id="KW-1185">Reference proteome</keyword>